<comment type="caution">
    <text evidence="3">The sequence shown here is derived from an EMBL/GenBank/DDBJ whole genome shotgun (WGS) entry which is preliminary data.</text>
</comment>
<evidence type="ECO:0000313" key="3">
    <source>
        <dbReference type="EMBL" id="POM79563.1"/>
    </source>
</evidence>
<gene>
    <name evidence="3" type="ORF">PHPALM_2734</name>
</gene>
<proteinExistence type="predicted"/>
<dbReference type="EMBL" id="NCKW01001333">
    <property type="protein sequence ID" value="POM79563.1"/>
    <property type="molecule type" value="Genomic_DNA"/>
</dbReference>
<evidence type="ECO:0000256" key="2">
    <source>
        <dbReference type="SAM" id="Phobius"/>
    </source>
</evidence>
<keyword evidence="2" id="KW-1133">Transmembrane helix</keyword>
<protein>
    <submittedName>
        <fullName evidence="3">Uncharacterized protein</fullName>
    </submittedName>
</protein>
<dbReference type="AlphaFoldDB" id="A0A2P4YP18"/>
<feature type="compositionally biased region" description="Basic residues" evidence="1">
    <location>
        <begin position="57"/>
        <end position="68"/>
    </location>
</feature>
<accession>A0A2P4YP18</accession>
<organism evidence="3 4">
    <name type="scientific">Phytophthora palmivora</name>
    <dbReference type="NCBI Taxonomy" id="4796"/>
    <lineage>
        <taxon>Eukaryota</taxon>
        <taxon>Sar</taxon>
        <taxon>Stramenopiles</taxon>
        <taxon>Oomycota</taxon>
        <taxon>Peronosporomycetes</taxon>
        <taxon>Peronosporales</taxon>
        <taxon>Peronosporaceae</taxon>
        <taxon>Phytophthora</taxon>
    </lineage>
</organism>
<reference evidence="3 4" key="1">
    <citation type="journal article" date="2017" name="Genome Biol. Evol.">
        <title>Phytophthora megakarya and P. palmivora, closely related causal agents of cacao black pod rot, underwent increases in genome sizes and gene numbers by different mechanisms.</title>
        <authorList>
            <person name="Ali S.S."/>
            <person name="Shao J."/>
            <person name="Lary D.J."/>
            <person name="Kronmiller B."/>
            <person name="Shen D."/>
            <person name="Strem M.D."/>
            <person name="Amoako-Attah I."/>
            <person name="Akrofi A.Y."/>
            <person name="Begoude B.A."/>
            <person name="Ten Hoopen G.M."/>
            <person name="Coulibaly K."/>
            <person name="Kebe B.I."/>
            <person name="Melnick R.L."/>
            <person name="Guiltinan M.J."/>
            <person name="Tyler B.M."/>
            <person name="Meinhardt L.W."/>
            <person name="Bailey B.A."/>
        </authorList>
    </citation>
    <scope>NUCLEOTIDE SEQUENCE [LARGE SCALE GENOMIC DNA]</scope>
    <source>
        <strain evidence="4">sbr112.9</strain>
    </source>
</reference>
<feature type="compositionally biased region" description="Basic and acidic residues" evidence="1">
    <location>
        <begin position="69"/>
        <end position="79"/>
    </location>
</feature>
<evidence type="ECO:0000256" key="1">
    <source>
        <dbReference type="SAM" id="MobiDB-lite"/>
    </source>
</evidence>
<feature type="region of interest" description="Disordered" evidence="1">
    <location>
        <begin position="44"/>
        <end position="79"/>
    </location>
</feature>
<keyword evidence="2" id="KW-0812">Transmembrane</keyword>
<feature type="transmembrane region" description="Helical" evidence="2">
    <location>
        <begin position="21"/>
        <end position="38"/>
    </location>
</feature>
<sequence>MKETRSEQIHHNLWSLPMIRHRAFLLVVVIVVIIPNTLRSSSYKNGTGIPENLQGKIRLRQSPAKRRHVSAEEEKAPTA</sequence>
<dbReference type="Proteomes" id="UP000237271">
    <property type="component" value="Unassembled WGS sequence"/>
</dbReference>
<evidence type="ECO:0000313" key="4">
    <source>
        <dbReference type="Proteomes" id="UP000237271"/>
    </source>
</evidence>
<keyword evidence="4" id="KW-1185">Reference proteome</keyword>
<keyword evidence="2" id="KW-0472">Membrane</keyword>
<name>A0A2P4YP18_9STRA</name>